<dbReference type="GO" id="GO:0016237">
    <property type="term" value="P:microautophagy"/>
    <property type="evidence" value="ECO:0007669"/>
    <property type="project" value="TreeGrafter"/>
</dbReference>
<feature type="transmembrane region" description="Helical" evidence="7">
    <location>
        <begin position="926"/>
        <end position="950"/>
    </location>
</feature>
<evidence type="ECO:0000256" key="3">
    <source>
        <dbReference type="ARBA" id="ARBA00022692"/>
    </source>
</evidence>
<evidence type="ECO:0000256" key="6">
    <source>
        <dbReference type="SAM" id="MobiDB-lite"/>
    </source>
</evidence>
<gene>
    <name evidence="9" type="ORF">CANARDRAFT_25471</name>
</gene>
<evidence type="ECO:0000259" key="8">
    <source>
        <dbReference type="PROSITE" id="PS51382"/>
    </source>
</evidence>
<dbReference type="EMBL" id="KV453870">
    <property type="protein sequence ID" value="ODV82978.1"/>
    <property type="molecule type" value="Genomic_DNA"/>
</dbReference>
<organism evidence="9 10">
    <name type="scientific">[Candida] arabinofermentans NRRL YB-2248</name>
    <dbReference type="NCBI Taxonomy" id="983967"/>
    <lineage>
        <taxon>Eukaryota</taxon>
        <taxon>Fungi</taxon>
        <taxon>Dikarya</taxon>
        <taxon>Ascomycota</taxon>
        <taxon>Saccharomycotina</taxon>
        <taxon>Pichiomycetes</taxon>
        <taxon>Pichiales</taxon>
        <taxon>Pichiaceae</taxon>
        <taxon>Ogataea</taxon>
        <taxon>Ogataea/Candida clade</taxon>
    </lineage>
</organism>
<dbReference type="PROSITE" id="PS51382">
    <property type="entry name" value="SPX"/>
    <property type="match status" value="1"/>
</dbReference>
<feature type="compositionally biased region" description="Low complexity" evidence="6">
    <location>
        <begin position="46"/>
        <end position="65"/>
    </location>
</feature>
<dbReference type="PANTHER" id="PTHR46140:SF1">
    <property type="entry name" value="VACUOLAR TRANSPORTER CHAPERONE COMPLEX SUBUNIT 4-RELATED"/>
    <property type="match status" value="1"/>
</dbReference>
<sequence length="951" mass="108484">MPTCMYGMKFGSELNDRSISQWRMYNIDYNDLKLKIKLATKKHTKSSISSSSSNETDSTLNSSSLTTDESSIYHEGIQKKLLKQLYKSFKKQIEFVSLFVNSKYGEISRRIMTTKKQLNILINDSNGGGNGLKIDGINVNPVQLRMRLRKAGNIQKELESLSRELQNLSRFILLQKIAVRKLFKKFIKYSDYPYKQELVDKITNVCLNGNPDSFVNLYLNDAALELTLMFDVISNFITSSTTEPTEPTSEQPIRERQESVVTLDSLKFSNEYNSITSNKFIYSKSTTFDLLSHKKGPIVQRFWIHDDNLDEIRFLLLSEFKLISDDTGLVDEDEQRNEIQKLNSSKDTLNPPYHLKATGSSVDLQQLQLQQQQQEQQQEEQDDNTFKPHSTIISLWLNNLDDPMVTSTKGILSKSSMDETLSGDTVGMIISNIDNKNPLLIAPIGGLRQFSTTNLNENLIKKLFYDTNNNNNKNKKEKMINEWQKTNESIINGGNFKMAQLSLNWCIDKKVEPLIKLKFDRLRFINLSSKDKKIDCYISLDCNIRSTKFKRGDDFDDDDVKKSFFKWNNFDDLQSLKFPHSILEIRYDSPINQLPLKIQSLIESHLVFKVDHLQFSINNYLLIKYYSNCLSDSLMLNYIVPWFDDFQNKDIRKLPSLVRDDDRISIASKVSKNRLRNTGGASGGGGGGGGILLNKDDAILNLNERKGYWNEFDDGSDYENEQGFYIDSEEGDDDYYYHSSSYNDRRQNSTNSYSLGHWFGLLTPQRIDWIMNLSSTITSKLFGSSVENGNGIDEEQSLLRNDLHSGSETDDVSDHNYLITNGRSKKNKLGKDYFDYGSNQTTSGGNGERRLSLIERVAKNGGNNSPRIDNSKLISKYNHDKILTFIYMIITLLSFLTMGIGLGIFISLLSSSSINNPSNEKPSNLIVVLIIGFICLALSLLSSLISVCLFN</sequence>
<dbReference type="CDD" id="cd14474">
    <property type="entry name" value="SPX_YDR089W"/>
    <property type="match status" value="1"/>
</dbReference>
<keyword evidence="5 7" id="KW-0472">Membrane</keyword>
<keyword evidence="2" id="KW-0926">Vacuole</keyword>
<name>A0A1E4SU07_9ASCO</name>
<feature type="transmembrane region" description="Helical" evidence="7">
    <location>
        <begin position="882"/>
        <end position="906"/>
    </location>
</feature>
<protein>
    <recommendedName>
        <fullName evidence="8">SPX domain-containing protein</fullName>
    </recommendedName>
</protein>
<keyword evidence="3 7" id="KW-0812">Transmembrane</keyword>
<dbReference type="PANTHER" id="PTHR46140">
    <property type="entry name" value="VACUOLAR TRANSPORTER CHAPERONE 1-RELATED"/>
    <property type="match status" value="1"/>
</dbReference>
<dbReference type="InterPro" id="IPR051572">
    <property type="entry name" value="VTC_Complex_Subunit"/>
</dbReference>
<evidence type="ECO:0000256" key="1">
    <source>
        <dbReference type="ARBA" id="ARBA00004128"/>
    </source>
</evidence>
<dbReference type="Proteomes" id="UP000094801">
    <property type="component" value="Unassembled WGS sequence"/>
</dbReference>
<comment type="subcellular location">
    <subcellularLocation>
        <location evidence="1">Vacuole membrane</location>
        <topology evidence="1">Multi-pass membrane protein</topology>
    </subcellularLocation>
</comment>
<dbReference type="AlphaFoldDB" id="A0A1E4SU07"/>
<accession>A0A1E4SU07</accession>
<evidence type="ECO:0000313" key="9">
    <source>
        <dbReference type="EMBL" id="ODV82978.1"/>
    </source>
</evidence>
<dbReference type="GO" id="GO:0007034">
    <property type="term" value="P:vacuolar transport"/>
    <property type="evidence" value="ECO:0007669"/>
    <property type="project" value="TreeGrafter"/>
</dbReference>
<feature type="domain" description="SPX" evidence="8">
    <location>
        <begin position="8"/>
        <end position="200"/>
    </location>
</feature>
<feature type="region of interest" description="Disordered" evidence="6">
    <location>
        <begin position="45"/>
        <end position="65"/>
    </location>
</feature>
<dbReference type="GO" id="GO:0042144">
    <property type="term" value="P:vacuole fusion, non-autophagic"/>
    <property type="evidence" value="ECO:0007669"/>
    <property type="project" value="TreeGrafter"/>
</dbReference>
<keyword evidence="10" id="KW-1185">Reference proteome</keyword>
<dbReference type="GO" id="GO:0033254">
    <property type="term" value="C:vacuolar transporter chaperone complex"/>
    <property type="evidence" value="ECO:0007669"/>
    <property type="project" value="TreeGrafter"/>
</dbReference>
<dbReference type="STRING" id="983967.A0A1E4SU07"/>
<dbReference type="GO" id="GO:0000329">
    <property type="term" value="C:fungal-type vacuole membrane"/>
    <property type="evidence" value="ECO:0007669"/>
    <property type="project" value="TreeGrafter"/>
</dbReference>
<evidence type="ECO:0000256" key="7">
    <source>
        <dbReference type="SAM" id="Phobius"/>
    </source>
</evidence>
<dbReference type="GO" id="GO:0006799">
    <property type="term" value="P:polyphosphate biosynthetic process"/>
    <property type="evidence" value="ECO:0007669"/>
    <property type="project" value="UniProtKB-ARBA"/>
</dbReference>
<proteinExistence type="predicted"/>
<dbReference type="OrthoDB" id="5588846at2759"/>
<keyword evidence="4 7" id="KW-1133">Transmembrane helix</keyword>
<evidence type="ECO:0000313" key="10">
    <source>
        <dbReference type="Proteomes" id="UP000094801"/>
    </source>
</evidence>
<evidence type="ECO:0000256" key="4">
    <source>
        <dbReference type="ARBA" id="ARBA00022989"/>
    </source>
</evidence>
<dbReference type="InterPro" id="IPR004331">
    <property type="entry name" value="SPX_dom"/>
</dbReference>
<reference evidence="10" key="1">
    <citation type="submission" date="2016-04" db="EMBL/GenBank/DDBJ databases">
        <title>Comparative genomics of biotechnologically important yeasts.</title>
        <authorList>
            <consortium name="DOE Joint Genome Institute"/>
            <person name="Riley R."/>
            <person name="Haridas S."/>
            <person name="Wolfe K.H."/>
            <person name="Lopes M.R."/>
            <person name="Hittinger C.T."/>
            <person name="Goker M."/>
            <person name="Salamov A."/>
            <person name="Wisecaver J."/>
            <person name="Long T.M."/>
            <person name="Aerts A.L."/>
            <person name="Barry K."/>
            <person name="Choi C."/>
            <person name="Clum A."/>
            <person name="Coughlan A.Y."/>
            <person name="Deshpande S."/>
            <person name="Douglass A.P."/>
            <person name="Hanson S.J."/>
            <person name="Klenk H.-P."/>
            <person name="Labutti K."/>
            <person name="Lapidus A."/>
            <person name="Lindquist E."/>
            <person name="Lipzen A."/>
            <person name="Meier-Kolthoff J.P."/>
            <person name="Ohm R.A."/>
            <person name="Otillar R.P."/>
            <person name="Pangilinan J."/>
            <person name="Peng Y."/>
            <person name="Rokas A."/>
            <person name="Rosa C.A."/>
            <person name="Scheuner C."/>
            <person name="Sibirny A.A."/>
            <person name="Slot J.C."/>
            <person name="Stielow J.B."/>
            <person name="Sun H."/>
            <person name="Kurtzman C.P."/>
            <person name="Blackwell M."/>
            <person name="Grigoriev I.V."/>
            <person name="Jeffries T.W."/>
        </authorList>
    </citation>
    <scope>NUCLEOTIDE SEQUENCE [LARGE SCALE GENOMIC DNA]</scope>
    <source>
        <strain evidence="10">NRRL YB-2248</strain>
    </source>
</reference>
<evidence type="ECO:0000256" key="2">
    <source>
        <dbReference type="ARBA" id="ARBA00022554"/>
    </source>
</evidence>
<evidence type="ECO:0000256" key="5">
    <source>
        <dbReference type="ARBA" id="ARBA00023136"/>
    </source>
</evidence>